<dbReference type="SUPFAM" id="SSF53448">
    <property type="entry name" value="Nucleotide-diphospho-sugar transferases"/>
    <property type="match status" value="1"/>
</dbReference>
<evidence type="ECO:0000256" key="4">
    <source>
        <dbReference type="SAM" id="Phobius"/>
    </source>
</evidence>
<evidence type="ECO:0000313" key="6">
    <source>
        <dbReference type="EMBL" id="PJJ76592.1"/>
    </source>
</evidence>
<keyword evidence="7" id="KW-1185">Reference proteome</keyword>
<dbReference type="EMBL" id="PGFG01000001">
    <property type="protein sequence ID" value="PJJ76592.1"/>
    <property type="molecule type" value="Genomic_DNA"/>
</dbReference>
<proteinExistence type="inferred from homology"/>
<dbReference type="CDD" id="cd06439">
    <property type="entry name" value="CESA_like_1"/>
    <property type="match status" value="1"/>
</dbReference>
<name>A0A2M9CXF6_9BACT</name>
<feature type="transmembrane region" description="Helical" evidence="4">
    <location>
        <begin position="25"/>
        <end position="51"/>
    </location>
</feature>
<keyword evidence="2" id="KW-0328">Glycosyltransferase</keyword>
<evidence type="ECO:0000256" key="2">
    <source>
        <dbReference type="ARBA" id="ARBA00022676"/>
    </source>
</evidence>
<reference evidence="6 7" key="1">
    <citation type="submission" date="2017-11" db="EMBL/GenBank/DDBJ databases">
        <title>Genomic Encyclopedia of Archaeal and Bacterial Type Strains, Phase II (KMG-II): From Individual Species to Whole Genera.</title>
        <authorList>
            <person name="Goeker M."/>
        </authorList>
    </citation>
    <scope>NUCLEOTIDE SEQUENCE [LARGE SCALE GENOMIC DNA]</scope>
    <source>
        <strain evidence="6 7">DSM 27268</strain>
    </source>
</reference>
<keyword evidence="4" id="KW-0812">Transmembrane</keyword>
<dbReference type="GO" id="GO:0016757">
    <property type="term" value="F:glycosyltransferase activity"/>
    <property type="evidence" value="ECO:0007669"/>
    <property type="project" value="UniProtKB-KW"/>
</dbReference>
<organism evidence="6 7">
    <name type="scientific">Thermoflavifilum aggregans</name>
    <dbReference type="NCBI Taxonomy" id="454188"/>
    <lineage>
        <taxon>Bacteria</taxon>
        <taxon>Pseudomonadati</taxon>
        <taxon>Bacteroidota</taxon>
        <taxon>Chitinophagia</taxon>
        <taxon>Chitinophagales</taxon>
        <taxon>Chitinophagaceae</taxon>
        <taxon>Thermoflavifilum</taxon>
    </lineage>
</organism>
<evidence type="ECO:0000256" key="3">
    <source>
        <dbReference type="ARBA" id="ARBA00022679"/>
    </source>
</evidence>
<dbReference type="PANTHER" id="PTHR43630">
    <property type="entry name" value="POLY-BETA-1,6-N-ACETYL-D-GLUCOSAMINE SYNTHASE"/>
    <property type="match status" value="1"/>
</dbReference>
<comment type="similarity">
    <text evidence="1">Belongs to the glycosyltransferase 2 family.</text>
</comment>
<feature type="domain" description="Glycosyltransferase 2-like" evidence="5">
    <location>
        <begin position="72"/>
        <end position="184"/>
    </location>
</feature>
<feature type="transmembrane region" description="Helical" evidence="4">
    <location>
        <begin position="377"/>
        <end position="395"/>
    </location>
</feature>
<dbReference type="PANTHER" id="PTHR43630:SF1">
    <property type="entry name" value="POLY-BETA-1,6-N-ACETYL-D-GLUCOSAMINE SYNTHASE"/>
    <property type="match status" value="1"/>
</dbReference>
<protein>
    <submittedName>
        <fullName evidence="6">Cellulose synthase/poly-beta-1,6-N-acetylglucosamine synthase-like glycosyltransferase</fullName>
    </submittedName>
</protein>
<keyword evidence="3 6" id="KW-0808">Transferase</keyword>
<sequence length="418" mass="47951">MPDLTGKLLLWPCQFLIYFMRTIEIIFWIFAAVIFYAYIGYGLLVMLMIWVKNHIGKSFPLPSADHFPELTLIIFAYNEASCIEEKIKNSLELVYPENKKQILVVTDGSTDGTPDIARKFEGIQVLHEPERKGKTAAMNHAMAFVHTEIVVFTDANTLLRSDALLQLVAPYADLRVGGVAGEKQVLADAQHVAGQGESLYWRYESWLKRNDGKLYTVVGAAGELYSIRTRLYEPLPEDTILDDFVLSLNIVRKGYRFAYAPEARSMEAPSESLAEEQKRKIRICAGGFQAMSRLLPLFNLFKYKLASFQYISHRVLRWALVPFILPVIFLLNIELMHAHISPVYNLTGYGQMLFYAIAWLGYGFALQGKKIKGIYPVYYFVFMNVAVYAGLWRWIKGKQEVKWEKAKRSHSWISAYMM</sequence>
<keyword evidence="4" id="KW-1133">Transmembrane helix</keyword>
<accession>A0A2M9CXF6</accession>
<dbReference type="InterPro" id="IPR001173">
    <property type="entry name" value="Glyco_trans_2-like"/>
</dbReference>
<comment type="caution">
    <text evidence="6">The sequence shown here is derived from an EMBL/GenBank/DDBJ whole genome shotgun (WGS) entry which is preliminary data.</text>
</comment>
<keyword evidence="4" id="KW-0472">Membrane</keyword>
<evidence type="ECO:0000313" key="7">
    <source>
        <dbReference type="Proteomes" id="UP000230000"/>
    </source>
</evidence>
<dbReference type="Proteomes" id="UP000230000">
    <property type="component" value="Unassembled WGS sequence"/>
</dbReference>
<evidence type="ECO:0000256" key="1">
    <source>
        <dbReference type="ARBA" id="ARBA00006739"/>
    </source>
</evidence>
<feature type="transmembrane region" description="Helical" evidence="4">
    <location>
        <begin position="318"/>
        <end position="340"/>
    </location>
</feature>
<dbReference type="Gene3D" id="3.90.550.10">
    <property type="entry name" value="Spore Coat Polysaccharide Biosynthesis Protein SpsA, Chain A"/>
    <property type="match status" value="1"/>
</dbReference>
<dbReference type="AlphaFoldDB" id="A0A2M9CXF6"/>
<dbReference type="InterPro" id="IPR029044">
    <property type="entry name" value="Nucleotide-diphossugar_trans"/>
</dbReference>
<gene>
    <name evidence="6" type="ORF">BXY57_2222</name>
</gene>
<dbReference type="Pfam" id="PF00535">
    <property type="entry name" value="Glycos_transf_2"/>
    <property type="match status" value="1"/>
</dbReference>
<evidence type="ECO:0000259" key="5">
    <source>
        <dbReference type="Pfam" id="PF00535"/>
    </source>
</evidence>
<feature type="transmembrane region" description="Helical" evidence="4">
    <location>
        <begin position="346"/>
        <end position="365"/>
    </location>
</feature>